<dbReference type="CDD" id="cd08175">
    <property type="entry name" value="G1PDH"/>
    <property type="match status" value="1"/>
</dbReference>
<evidence type="ECO:0000256" key="4">
    <source>
        <dbReference type="ARBA" id="ARBA00022857"/>
    </source>
</evidence>
<sequence length="452" mass="49847">MPKYSAMSLEELTRPGGYDCACGKHHAVDLPWLRIGRGALAALPEALKAVGAKHPFVVCDGNTYRAAGARVEEVLGKASVPFQCYVIPCRHDRIAPSEWELGSMMMHFDPACDFILGVGSGVINDLCKVYAHATGRKSGIIGTAPSMDGFASNSASMEVNNVKLTLYNACPAFILLDTEILAQAPERMLWAGLGDMAAKYCSICEWRIANIVIGEYYCEEVADMMRVSLKKIMAAAPRLMSRDPDAVQPIAEGLVTAGLAMAYAQVSRPASGLEHYFSHVWEMQALERGVPYDLHGIQVGVGTMLTFQVLAWLRQVKPDRAVAEAHMRNFDEAAWAENIRRIFGKTADEILRAEKKYRKNDPAAHGKRLETILARWDEIMQAIDEEIPPLDELRAVLEPTGMPLTPEAIGISRQDVADAFVGSRDIRDKYLCSSLLWDLGLMDDFAQRLKNA</sequence>
<dbReference type="Proteomes" id="UP000824260">
    <property type="component" value="Unassembled WGS sequence"/>
</dbReference>
<evidence type="ECO:0000313" key="11">
    <source>
        <dbReference type="Proteomes" id="UP000824260"/>
    </source>
</evidence>
<evidence type="ECO:0000256" key="1">
    <source>
        <dbReference type="ARBA" id="ARBA00022490"/>
    </source>
</evidence>
<keyword evidence="2" id="KW-0444">Lipid biosynthesis</keyword>
<evidence type="ECO:0000256" key="9">
    <source>
        <dbReference type="ARBA" id="ARBA00023264"/>
    </source>
</evidence>
<comment type="caution">
    <text evidence="10">The sequence shown here is derived from an EMBL/GenBank/DDBJ whole genome shotgun (WGS) entry which is preliminary data.</text>
</comment>
<keyword evidence="7" id="KW-0443">Lipid metabolism</keyword>
<dbReference type="Gene3D" id="3.40.50.1970">
    <property type="match status" value="1"/>
</dbReference>
<dbReference type="GO" id="GO:0046872">
    <property type="term" value="F:metal ion binding"/>
    <property type="evidence" value="ECO:0007669"/>
    <property type="project" value="UniProtKB-KW"/>
</dbReference>
<dbReference type="InterPro" id="IPR016205">
    <property type="entry name" value="Glycerol_DH"/>
</dbReference>
<evidence type="ECO:0000313" key="10">
    <source>
        <dbReference type="EMBL" id="HIQ83059.1"/>
    </source>
</evidence>
<evidence type="ECO:0000256" key="3">
    <source>
        <dbReference type="ARBA" id="ARBA00022723"/>
    </source>
</evidence>
<dbReference type="PANTHER" id="PTHR43616:SF5">
    <property type="entry name" value="GLYCEROL DEHYDROGENASE 1"/>
    <property type="match status" value="1"/>
</dbReference>
<keyword evidence="3" id="KW-0479">Metal-binding</keyword>
<evidence type="ECO:0000256" key="8">
    <source>
        <dbReference type="ARBA" id="ARBA00023209"/>
    </source>
</evidence>
<dbReference type="InterPro" id="IPR032837">
    <property type="entry name" value="G1PDH"/>
</dbReference>
<accession>A0A9D1CX85</accession>
<dbReference type="SUPFAM" id="SSF56796">
    <property type="entry name" value="Dehydroquinate synthase-like"/>
    <property type="match status" value="1"/>
</dbReference>
<gene>
    <name evidence="10" type="ORF">IAA52_08150</name>
</gene>
<keyword evidence="6" id="KW-0520">NAD</keyword>
<organism evidence="10 11">
    <name type="scientific">Candidatus Pullichristensenella stercorigallinarum</name>
    <dbReference type="NCBI Taxonomy" id="2840909"/>
    <lineage>
        <taxon>Bacteria</taxon>
        <taxon>Bacillati</taxon>
        <taxon>Bacillota</taxon>
        <taxon>Clostridia</taxon>
        <taxon>Candidatus Pullichristensenella</taxon>
    </lineage>
</organism>
<dbReference type="GO" id="GO:0008654">
    <property type="term" value="P:phospholipid biosynthetic process"/>
    <property type="evidence" value="ECO:0007669"/>
    <property type="project" value="UniProtKB-KW"/>
</dbReference>
<keyword evidence="9" id="KW-1208">Phospholipid metabolism</keyword>
<proteinExistence type="predicted"/>
<reference evidence="10" key="2">
    <citation type="journal article" date="2021" name="PeerJ">
        <title>Extensive microbial diversity within the chicken gut microbiome revealed by metagenomics and culture.</title>
        <authorList>
            <person name="Gilroy R."/>
            <person name="Ravi A."/>
            <person name="Getino M."/>
            <person name="Pursley I."/>
            <person name="Horton D.L."/>
            <person name="Alikhan N.F."/>
            <person name="Baker D."/>
            <person name="Gharbi K."/>
            <person name="Hall N."/>
            <person name="Watson M."/>
            <person name="Adriaenssens E.M."/>
            <person name="Foster-Nyarko E."/>
            <person name="Jarju S."/>
            <person name="Secka A."/>
            <person name="Antonio M."/>
            <person name="Oren A."/>
            <person name="Chaudhuri R.R."/>
            <person name="La Ragione R."/>
            <person name="Hildebrand F."/>
            <person name="Pallen M.J."/>
        </authorList>
    </citation>
    <scope>NUCLEOTIDE SEQUENCE</scope>
    <source>
        <strain evidence="10">ChiSjej6B24-2974</strain>
    </source>
</reference>
<dbReference type="Pfam" id="PF13685">
    <property type="entry name" value="Fe-ADH_2"/>
    <property type="match status" value="1"/>
</dbReference>
<reference evidence="10" key="1">
    <citation type="submission" date="2020-10" db="EMBL/GenBank/DDBJ databases">
        <authorList>
            <person name="Gilroy R."/>
        </authorList>
    </citation>
    <scope>NUCLEOTIDE SEQUENCE</scope>
    <source>
        <strain evidence="10">ChiSjej6B24-2974</strain>
    </source>
</reference>
<name>A0A9D1CX85_9FIRM</name>
<evidence type="ECO:0000256" key="2">
    <source>
        <dbReference type="ARBA" id="ARBA00022516"/>
    </source>
</evidence>
<protein>
    <submittedName>
        <fullName evidence="10">Sn-glycerol-1-phosphate dehydrogenase</fullName>
    </submittedName>
</protein>
<dbReference type="PANTHER" id="PTHR43616">
    <property type="entry name" value="GLYCEROL DEHYDROGENASE"/>
    <property type="match status" value="1"/>
</dbReference>
<dbReference type="Gene3D" id="1.20.1090.10">
    <property type="entry name" value="Dehydroquinate synthase-like - alpha domain"/>
    <property type="match status" value="1"/>
</dbReference>
<dbReference type="AlphaFoldDB" id="A0A9D1CX85"/>
<keyword evidence="4" id="KW-0521">NADP</keyword>
<dbReference type="EMBL" id="DVFZ01000082">
    <property type="protein sequence ID" value="HIQ83059.1"/>
    <property type="molecule type" value="Genomic_DNA"/>
</dbReference>
<keyword evidence="5" id="KW-0560">Oxidoreductase</keyword>
<evidence type="ECO:0000256" key="5">
    <source>
        <dbReference type="ARBA" id="ARBA00023002"/>
    </source>
</evidence>
<evidence type="ECO:0000256" key="7">
    <source>
        <dbReference type="ARBA" id="ARBA00023098"/>
    </source>
</evidence>
<dbReference type="GO" id="GO:0016614">
    <property type="term" value="F:oxidoreductase activity, acting on CH-OH group of donors"/>
    <property type="evidence" value="ECO:0007669"/>
    <property type="project" value="InterPro"/>
</dbReference>
<keyword evidence="1" id="KW-0963">Cytoplasm</keyword>
<keyword evidence="8" id="KW-0594">Phospholipid biosynthesis</keyword>
<evidence type="ECO:0000256" key="6">
    <source>
        <dbReference type="ARBA" id="ARBA00023027"/>
    </source>
</evidence>